<protein>
    <submittedName>
        <fullName evidence="1">Uncharacterized protein</fullName>
    </submittedName>
</protein>
<reference evidence="2" key="1">
    <citation type="journal article" date="2022" name="Mol. Ecol. Resour.">
        <title>The genomes of chicory, endive, great burdock and yacon provide insights into Asteraceae palaeo-polyploidization history and plant inulin production.</title>
        <authorList>
            <person name="Fan W."/>
            <person name="Wang S."/>
            <person name="Wang H."/>
            <person name="Wang A."/>
            <person name="Jiang F."/>
            <person name="Liu H."/>
            <person name="Zhao H."/>
            <person name="Xu D."/>
            <person name="Zhang Y."/>
        </authorList>
    </citation>
    <scope>NUCLEOTIDE SEQUENCE [LARGE SCALE GENOMIC DNA]</scope>
    <source>
        <strain evidence="2">cv. Niubang</strain>
    </source>
</reference>
<accession>A0ACB8XD23</accession>
<dbReference type="Proteomes" id="UP001055879">
    <property type="component" value="Linkage Group LG18"/>
</dbReference>
<reference evidence="1 2" key="2">
    <citation type="journal article" date="2022" name="Mol. Ecol. Resour.">
        <title>The genomes of chicory, endive, great burdock and yacon provide insights into Asteraceae paleo-polyploidization history and plant inulin production.</title>
        <authorList>
            <person name="Fan W."/>
            <person name="Wang S."/>
            <person name="Wang H."/>
            <person name="Wang A."/>
            <person name="Jiang F."/>
            <person name="Liu H."/>
            <person name="Zhao H."/>
            <person name="Xu D."/>
            <person name="Zhang Y."/>
        </authorList>
    </citation>
    <scope>NUCLEOTIDE SEQUENCE [LARGE SCALE GENOMIC DNA]</scope>
    <source>
        <strain evidence="2">cv. Niubang</strain>
    </source>
</reference>
<comment type="caution">
    <text evidence="1">The sequence shown here is derived from an EMBL/GenBank/DDBJ whole genome shotgun (WGS) entry which is preliminary data.</text>
</comment>
<name>A0ACB8XD23_ARCLA</name>
<sequence>MMINRNGGKNSEATGSEPISSAKLGGSTEPRDLIDKNLNSVDKKEEAVVMMNIANIPPGEDKLASKSDNDPILRGKNTNVSVSGKSSVNCSSVLEPVLEQVVDYVLFSDTKKLPDIIKPSDINMNIVNDKGASLNGKPVVDVVMKDSMNDGNTCMGKGDGLNDSGMGNPVVKTGNADNVKSGNIIDVKSVGNGFGKDVLVQRDAVYISFAAKLKERRKEVDFECVYKPPMRLANEVICEKRPRTEAELAAAAAKTQILKEKVVIKDDDGFQTVGKKNRVIKMEGKNSGDQGAKGMGYGANPRNRGGRYGGNNFRSSWVVNWQKGGNRKDGQQQSGGPQVSKQGNFEKGETSGVIKKGNDSAGSNTNGGNGNTGKINTVINNSGNLDVRVKEDKSKDKQKGNGVKSQNIDPGKVKKGNVVVQEKNKKGSVSDVVGINPFDVLMEVDLEDWEIRKSKVDMFLNMQIKPTNDTINQWDEEMMKYFKENSMDDTKEVMDLGGGLMKVHYV</sequence>
<evidence type="ECO:0000313" key="1">
    <source>
        <dbReference type="EMBL" id="KAI3664791.1"/>
    </source>
</evidence>
<keyword evidence="2" id="KW-1185">Reference proteome</keyword>
<dbReference type="EMBL" id="CM042064">
    <property type="protein sequence ID" value="KAI3664791.1"/>
    <property type="molecule type" value="Genomic_DNA"/>
</dbReference>
<gene>
    <name evidence="1" type="ORF">L6452_43399</name>
</gene>
<evidence type="ECO:0000313" key="2">
    <source>
        <dbReference type="Proteomes" id="UP001055879"/>
    </source>
</evidence>
<proteinExistence type="predicted"/>
<organism evidence="1 2">
    <name type="scientific">Arctium lappa</name>
    <name type="common">Greater burdock</name>
    <name type="synonym">Lappa major</name>
    <dbReference type="NCBI Taxonomy" id="4217"/>
    <lineage>
        <taxon>Eukaryota</taxon>
        <taxon>Viridiplantae</taxon>
        <taxon>Streptophyta</taxon>
        <taxon>Embryophyta</taxon>
        <taxon>Tracheophyta</taxon>
        <taxon>Spermatophyta</taxon>
        <taxon>Magnoliopsida</taxon>
        <taxon>eudicotyledons</taxon>
        <taxon>Gunneridae</taxon>
        <taxon>Pentapetalae</taxon>
        <taxon>asterids</taxon>
        <taxon>campanulids</taxon>
        <taxon>Asterales</taxon>
        <taxon>Asteraceae</taxon>
        <taxon>Carduoideae</taxon>
        <taxon>Cardueae</taxon>
        <taxon>Arctiinae</taxon>
        <taxon>Arctium</taxon>
    </lineage>
</organism>